<keyword evidence="8" id="KW-0547">Nucleotide-binding</keyword>
<keyword evidence="21" id="KW-1185">Reference proteome</keyword>
<dbReference type="InterPro" id="IPR003661">
    <property type="entry name" value="HisK_dim/P_dom"/>
</dbReference>
<organism evidence="20 21">
    <name type="scientific">Luteibacter anthropi</name>
    <dbReference type="NCBI Taxonomy" id="564369"/>
    <lineage>
        <taxon>Bacteria</taxon>
        <taxon>Pseudomonadati</taxon>
        <taxon>Pseudomonadota</taxon>
        <taxon>Gammaproteobacteria</taxon>
        <taxon>Lysobacterales</taxon>
        <taxon>Rhodanobacteraceae</taxon>
        <taxon>Luteibacter</taxon>
    </lineage>
</organism>
<dbReference type="SUPFAM" id="SSF47226">
    <property type="entry name" value="Histidine-containing phosphotransfer domain, HPT domain"/>
    <property type="match status" value="1"/>
</dbReference>
<dbReference type="SMART" id="SM00388">
    <property type="entry name" value="HisKA"/>
    <property type="match status" value="1"/>
</dbReference>
<feature type="signal peptide" evidence="17">
    <location>
        <begin position="1"/>
        <end position="19"/>
    </location>
</feature>
<dbReference type="InterPro" id="IPR036097">
    <property type="entry name" value="HisK_dim/P_sf"/>
</dbReference>
<dbReference type="SUPFAM" id="SSF47384">
    <property type="entry name" value="Homodimeric domain of signal transducing histidine kinase"/>
    <property type="match status" value="1"/>
</dbReference>
<dbReference type="InterPro" id="IPR011006">
    <property type="entry name" value="CheY-like_superfamily"/>
</dbReference>
<dbReference type="PROSITE" id="PS50110">
    <property type="entry name" value="RESPONSE_REGULATORY"/>
    <property type="match status" value="1"/>
</dbReference>
<dbReference type="PANTHER" id="PTHR45339:SF1">
    <property type="entry name" value="HYBRID SIGNAL TRANSDUCTION HISTIDINE KINASE J"/>
    <property type="match status" value="1"/>
</dbReference>
<gene>
    <name evidence="20" type="ORF">HBF25_17215</name>
</gene>
<accession>A0A7X5UCS3</accession>
<dbReference type="InterPro" id="IPR005467">
    <property type="entry name" value="His_kinase_dom"/>
</dbReference>
<feature type="domain" description="Histidine kinase" evidence="18">
    <location>
        <begin position="702"/>
        <end position="923"/>
    </location>
</feature>
<dbReference type="SUPFAM" id="SSF53850">
    <property type="entry name" value="Periplasmic binding protein-like II"/>
    <property type="match status" value="2"/>
</dbReference>
<evidence type="ECO:0000256" key="16">
    <source>
        <dbReference type="PROSITE-ProRule" id="PRU00169"/>
    </source>
</evidence>
<keyword evidence="7" id="KW-0812">Transmembrane</keyword>
<keyword evidence="6" id="KW-0808">Transferase</keyword>
<comment type="subunit">
    <text evidence="14">At low DSF concentrations, interacts with RpfF.</text>
</comment>
<evidence type="ECO:0000256" key="7">
    <source>
        <dbReference type="ARBA" id="ARBA00022692"/>
    </source>
</evidence>
<dbReference type="InterPro" id="IPR004358">
    <property type="entry name" value="Sig_transdc_His_kin-like_C"/>
</dbReference>
<dbReference type="Pfam" id="PF00497">
    <property type="entry name" value="SBP_bac_3"/>
    <property type="match status" value="2"/>
</dbReference>
<keyword evidence="11" id="KW-1133">Transmembrane helix</keyword>
<keyword evidence="13" id="KW-0472">Membrane</keyword>
<dbReference type="InterPro" id="IPR003594">
    <property type="entry name" value="HATPase_dom"/>
</dbReference>
<evidence type="ECO:0000256" key="15">
    <source>
        <dbReference type="ARBA" id="ARBA00068150"/>
    </source>
</evidence>
<dbReference type="RefSeq" id="WP_166950565.1">
    <property type="nucleotide sequence ID" value="NZ_JAARLZ010000010.1"/>
</dbReference>
<evidence type="ECO:0000256" key="14">
    <source>
        <dbReference type="ARBA" id="ARBA00064003"/>
    </source>
</evidence>
<dbReference type="Pfam" id="PF02518">
    <property type="entry name" value="HATPase_c"/>
    <property type="match status" value="1"/>
</dbReference>
<dbReference type="InterPro" id="IPR001638">
    <property type="entry name" value="Solute-binding_3/MltF_N"/>
</dbReference>
<dbReference type="FunFam" id="3.30.565.10:FF:000010">
    <property type="entry name" value="Sensor histidine kinase RcsC"/>
    <property type="match status" value="1"/>
</dbReference>
<dbReference type="Gene3D" id="3.30.565.10">
    <property type="entry name" value="Histidine kinase-like ATPase, C-terminal domain"/>
    <property type="match status" value="1"/>
</dbReference>
<dbReference type="CDD" id="cd00082">
    <property type="entry name" value="HisKA"/>
    <property type="match status" value="1"/>
</dbReference>
<dbReference type="EMBL" id="JAARLZ010000010">
    <property type="protein sequence ID" value="NII08126.1"/>
    <property type="molecule type" value="Genomic_DNA"/>
</dbReference>
<dbReference type="SMART" id="SM00387">
    <property type="entry name" value="HATPase_c"/>
    <property type="match status" value="1"/>
</dbReference>
<dbReference type="Gene3D" id="3.40.190.10">
    <property type="entry name" value="Periplasmic binding protein-like II"/>
    <property type="match status" value="4"/>
</dbReference>
<dbReference type="Pfam" id="PF00072">
    <property type="entry name" value="Response_reg"/>
    <property type="match status" value="1"/>
</dbReference>
<feature type="domain" description="Response regulatory" evidence="19">
    <location>
        <begin position="945"/>
        <end position="1059"/>
    </location>
</feature>
<dbReference type="GO" id="GO:0005886">
    <property type="term" value="C:plasma membrane"/>
    <property type="evidence" value="ECO:0007669"/>
    <property type="project" value="UniProtKB-SubCell"/>
</dbReference>
<evidence type="ECO:0000259" key="18">
    <source>
        <dbReference type="PROSITE" id="PS50109"/>
    </source>
</evidence>
<evidence type="ECO:0000259" key="19">
    <source>
        <dbReference type="PROSITE" id="PS50110"/>
    </source>
</evidence>
<evidence type="ECO:0000256" key="17">
    <source>
        <dbReference type="SAM" id="SignalP"/>
    </source>
</evidence>
<dbReference type="EC" id="2.7.13.3" evidence="3"/>
<evidence type="ECO:0000256" key="1">
    <source>
        <dbReference type="ARBA" id="ARBA00000085"/>
    </source>
</evidence>
<dbReference type="Pfam" id="PF00512">
    <property type="entry name" value="HisKA"/>
    <property type="match status" value="1"/>
</dbReference>
<proteinExistence type="predicted"/>
<evidence type="ECO:0000256" key="4">
    <source>
        <dbReference type="ARBA" id="ARBA00022475"/>
    </source>
</evidence>
<dbReference type="FunFam" id="1.10.287.130:FF:000002">
    <property type="entry name" value="Two-component osmosensing histidine kinase"/>
    <property type="match status" value="1"/>
</dbReference>
<dbReference type="Gene3D" id="3.40.50.2300">
    <property type="match status" value="1"/>
</dbReference>
<comment type="catalytic activity">
    <reaction evidence="1">
        <text>ATP + protein L-histidine = ADP + protein N-phospho-L-histidine.</text>
        <dbReference type="EC" id="2.7.13.3"/>
    </reaction>
</comment>
<dbReference type="Proteomes" id="UP000490980">
    <property type="component" value="Unassembled WGS sequence"/>
</dbReference>
<evidence type="ECO:0000256" key="11">
    <source>
        <dbReference type="ARBA" id="ARBA00022989"/>
    </source>
</evidence>
<dbReference type="InterPro" id="IPR001789">
    <property type="entry name" value="Sig_transdc_resp-reg_receiver"/>
</dbReference>
<keyword evidence="4" id="KW-1003">Cell membrane</keyword>
<feature type="modified residue" description="4-aspartylphosphate" evidence="16">
    <location>
        <position position="994"/>
    </location>
</feature>
<dbReference type="InterPro" id="IPR036890">
    <property type="entry name" value="HATPase_C_sf"/>
</dbReference>
<evidence type="ECO:0000256" key="12">
    <source>
        <dbReference type="ARBA" id="ARBA00023012"/>
    </source>
</evidence>
<dbReference type="CDD" id="cd16922">
    <property type="entry name" value="HATPase_EvgS-ArcB-TorS-like"/>
    <property type="match status" value="1"/>
</dbReference>
<comment type="caution">
    <text evidence="20">The sequence shown here is derived from an EMBL/GenBank/DDBJ whole genome shotgun (WGS) entry which is preliminary data.</text>
</comment>
<dbReference type="SMART" id="SM00062">
    <property type="entry name" value="PBPb"/>
    <property type="match status" value="2"/>
</dbReference>
<evidence type="ECO:0000256" key="2">
    <source>
        <dbReference type="ARBA" id="ARBA00004429"/>
    </source>
</evidence>
<dbReference type="CDD" id="cd17546">
    <property type="entry name" value="REC_hyHK_CKI1_RcsC-like"/>
    <property type="match status" value="1"/>
</dbReference>
<dbReference type="AlphaFoldDB" id="A0A7X5UCS3"/>
<dbReference type="CDD" id="cd01007">
    <property type="entry name" value="PBP2_BvgS_HisK_like"/>
    <property type="match status" value="2"/>
</dbReference>
<reference evidence="20 21" key="1">
    <citation type="submission" date="2020-03" db="EMBL/GenBank/DDBJ databases">
        <authorList>
            <person name="Lai Q."/>
        </authorList>
    </citation>
    <scope>NUCLEOTIDE SEQUENCE [LARGE SCALE GENOMIC DNA]</scope>
    <source>
        <strain evidence="20 21">CCUG 25036</strain>
    </source>
</reference>
<evidence type="ECO:0000256" key="5">
    <source>
        <dbReference type="ARBA" id="ARBA00022553"/>
    </source>
</evidence>
<dbReference type="PRINTS" id="PR00344">
    <property type="entry name" value="BCTRLSENSOR"/>
</dbReference>
<keyword evidence="9" id="KW-0418">Kinase</keyword>
<dbReference type="InterPro" id="IPR036641">
    <property type="entry name" value="HPT_dom_sf"/>
</dbReference>
<evidence type="ECO:0000256" key="3">
    <source>
        <dbReference type="ARBA" id="ARBA00012438"/>
    </source>
</evidence>
<dbReference type="PANTHER" id="PTHR45339">
    <property type="entry name" value="HYBRID SIGNAL TRANSDUCTION HISTIDINE KINASE J"/>
    <property type="match status" value="1"/>
</dbReference>
<dbReference type="Gene3D" id="1.10.287.130">
    <property type="match status" value="1"/>
</dbReference>
<keyword evidence="12" id="KW-0902">Two-component regulatory system</keyword>
<evidence type="ECO:0000256" key="10">
    <source>
        <dbReference type="ARBA" id="ARBA00022840"/>
    </source>
</evidence>
<evidence type="ECO:0000256" key="13">
    <source>
        <dbReference type="ARBA" id="ARBA00023136"/>
    </source>
</evidence>
<dbReference type="PROSITE" id="PS50109">
    <property type="entry name" value="HIS_KIN"/>
    <property type="match status" value="1"/>
</dbReference>
<evidence type="ECO:0000256" key="6">
    <source>
        <dbReference type="ARBA" id="ARBA00022679"/>
    </source>
</evidence>
<dbReference type="SUPFAM" id="SSF52172">
    <property type="entry name" value="CheY-like"/>
    <property type="match status" value="1"/>
</dbReference>
<dbReference type="Gene3D" id="3.30.450.20">
    <property type="entry name" value="PAS domain"/>
    <property type="match status" value="1"/>
</dbReference>
<dbReference type="SUPFAM" id="SSF55874">
    <property type="entry name" value="ATPase domain of HSP90 chaperone/DNA topoisomerase II/histidine kinase"/>
    <property type="match status" value="1"/>
</dbReference>
<name>A0A7X5UCS3_9GAMM</name>
<comment type="subcellular location">
    <subcellularLocation>
        <location evidence="2">Cell inner membrane</location>
        <topology evidence="2">Multi-pass membrane protein</topology>
    </subcellularLocation>
</comment>
<evidence type="ECO:0000313" key="21">
    <source>
        <dbReference type="Proteomes" id="UP000490980"/>
    </source>
</evidence>
<protein>
    <recommendedName>
        <fullName evidence="15">Sensory/regulatory protein RpfC</fullName>
        <ecNumber evidence="3">2.7.13.3</ecNumber>
    </recommendedName>
</protein>
<dbReference type="SMART" id="SM00448">
    <property type="entry name" value="REC"/>
    <property type="match status" value="1"/>
</dbReference>
<evidence type="ECO:0000313" key="20">
    <source>
        <dbReference type="EMBL" id="NII08126.1"/>
    </source>
</evidence>
<sequence length="1174" mass="128729">MKYLKLFVVLLSFPTLASAALPPSTDTLPAASAAWIKAHPVIVAATYAEGYAPFEVVRDGHVEGLAADYLRELAEDLGTAVRFQIFPDWPSALAAAQDGEVDVLMDVAPTPDRNGKLLIGAPYYESSSMLAVRREESAIVHFGDLRGRRVATQAGYAEDQVLKRYVPDVVVVREATIADALHQLAQGGVDAVLGDPRVLDVAMGRTGLRHQLRLGPTAPLPITTLSFAVATERGRAPLLTALDHALNRLKPADHARLRRTWTHDGPGHFSEDLDIPLSADERAWLATLPPLRIGIDPTAAPITLLDRDGRVEGMAIDYLRDITHALGIRTETVPAANWDETTRRAMSGEIDLLPAASPRNSDLGRQFDFSTPYATFPVMIVTREDAPTVVSGDDLAGRRIAANLVRPAVAQAAAQIAASETIPVGSTHEGLQAVHSGRVDAFVGDIASTEYLLRRDYPGRLKMTASTGARDDLSIAIQRRYAPLLPLIDRVLSRMPDRRAEAIRNTWLRSEYTWGGSWREIARKAWLPGVLAMSLFLAMTLAYFRLRRETRRRLRTEEQLADVTRNIPAVVYRYLYHDDGRIEFTYVGGNPEPIFGVGTDTFLHDERSAFARIDPRDQGPLEALIASAAMTLSAVHTEMRIRDSRPIRWIAAHAVPRRLGSLVEFTGYWIDVSEQHLQSAQLAAAKEAAERATLAKSHFLATMSHEIRTPMHGVIGMLEMLADTPLTAEQRRLLGTAEHSADALMQIVDDVLDFSRIEAGCLVVEPTPVDLRALVAGIMDLFAWQAERKSLLLNCHIDERLAPAHSVDGMRLRQVLLNLVSNAVKFTPDGQVDVTIDVIADGPERQRLRIAVTDTGIGIAADDLTHLFTPFQQAESSTTRRFGGSGLGLTISRRLVELLDGSVTLESQPGRGTCVTVMLELACCALALPVATPQPAVSGTQYVLNVLVAEDHPTNRELICTQLERLGHRHRVVPDGRQALALATSERFDVLLTDLHMPGLDGYTLARTLRDNGSDLHIVAMTANAMIGEREHCSAIGMDDFLSKPVRIDTLRRALDRCRPEEPSPWDTSHLLETFGSLDVLSSLVDRFAHATQEDLEKARHLDDPASMAETIHRILGGMRIFGTSPEAVMGETIEHALKSTTPDQAMARVPAFLASVSAWTERLRRATAKADDA</sequence>
<evidence type="ECO:0000256" key="9">
    <source>
        <dbReference type="ARBA" id="ARBA00022777"/>
    </source>
</evidence>
<feature type="chain" id="PRO_5030848402" description="Sensory/regulatory protein RpfC" evidence="17">
    <location>
        <begin position="20"/>
        <end position="1174"/>
    </location>
</feature>
<evidence type="ECO:0000256" key="8">
    <source>
        <dbReference type="ARBA" id="ARBA00022741"/>
    </source>
</evidence>
<keyword evidence="10" id="KW-0067">ATP-binding</keyword>
<dbReference type="GO" id="GO:0005524">
    <property type="term" value="F:ATP binding"/>
    <property type="evidence" value="ECO:0007669"/>
    <property type="project" value="UniProtKB-KW"/>
</dbReference>
<keyword evidence="17" id="KW-0732">Signal</keyword>
<keyword evidence="5 16" id="KW-0597">Phosphoprotein</keyword>
<dbReference type="GO" id="GO:0000155">
    <property type="term" value="F:phosphorelay sensor kinase activity"/>
    <property type="evidence" value="ECO:0007669"/>
    <property type="project" value="InterPro"/>
</dbReference>